<name>A0ABU6K7Q4_9RHOO</name>
<sequence>MTLVAAVSNTPRPQPAFMSLVTQPACHQRAPRHNALLDLVPDDVWERLAPHLQLLNCELGCVLYEPGTVLRNVYFPTTAVISVMYETNDGDSAEVARVGDEGVAGLSLLMGGESNSRSVVQRAGQVLRLKSSVLKQEFDNGGLVAQMLLRYSLSLITQMAQSAVCNRHHSLEQQLCRWLLLSLDRLPSNHVHTTHEMIANMVGVRRVGVTQAVGKLQRLGVIRCGRGRITVLDRPALESHVCECYAIVRRETERLMPEGHNHLRAEASASQPGL</sequence>
<evidence type="ECO:0000259" key="4">
    <source>
        <dbReference type="PROSITE" id="PS51063"/>
    </source>
</evidence>
<dbReference type="PANTHER" id="PTHR24567:SF74">
    <property type="entry name" value="HTH-TYPE TRANSCRIPTIONAL REGULATOR ARCR"/>
    <property type="match status" value="1"/>
</dbReference>
<dbReference type="EMBL" id="JAYXHS010000004">
    <property type="protein sequence ID" value="MEC5387887.1"/>
    <property type="molecule type" value="Genomic_DNA"/>
</dbReference>
<dbReference type="InterPro" id="IPR014710">
    <property type="entry name" value="RmlC-like_jellyroll"/>
</dbReference>
<dbReference type="SUPFAM" id="SSF51206">
    <property type="entry name" value="cAMP-binding domain-like"/>
    <property type="match status" value="1"/>
</dbReference>
<evidence type="ECO:0000313" key="5">
    <source>
        <dbReference type="EMBL" id="MEC5387887.1"/>
    </source>
</evidence>
<gene>
    <name evidence="5" type="ORF">VVD49_19295</name>
</gene>
<comment type="caution">
    <text evidence="5">The sequence shown here is derived from an EMBL/GenBank/DDBJ whole genome shotgun (WGS) entry which is preliminary data.</text>
</comment>
<feature type="domain" description="HTH crp-type" evidence="4">
    <location>
        <begin position="169"/>
        <end position="235"/>
    </location>
</feature>
<accession>A0ABU6K7Q4</accession>
<proteinExistence type="predicted"/>
<evidence type="ECO:0000256" key="3">
    <source>
        <dbReference type="ARBA" id="ARBA00023163"/>
    </source>
</evidence>
<keyword evidence="6" id="KW-1185">Reference proteome</keyword>
<dbReference type="PANTHER" id="PTHR24567">
    <property type="entry name" value="CRP FAMILY TRANSCRIPTIONAL REGULATORY PROTEIN"/>
    <property type="match status" value="1"/>
</dbReference>
<evidence type="ECO:0000256" key="2">
    <source>
        <dbReference type="ARBA" id="ARBA00023125"/>
    </source>
</evidence>
<dbReference type="InterPro" id="IPR050397">
    <property type="entry name" value="Env_Response_Regulators"/>
</dbReference>
<keyword evidence="2" id="KW-0238">DNA-binding</keyword>
<dbReference type="Pfam" id="PF13545">
    <property type="entry name" value="HTH_Crp_2"/>
    <property type="match status" value="1"/>
</dbReference>
<evidence type="ECO:0000313" key="6">
    <source>
        <dbReference type="Proteomes" id="UP001331561"/>
    </source>
</evidence>
<evidence type="ECO:0000256" key="1">
    <source>
        <dbReference type="ARBA" id="ARBA00023015"/>
    </source>
</evidence>
<reference evidence="5 6" key="1">
    <citation type="submission" date="2024-01" db="EMBL/GenBank/DDBJ databases">
        <title>Uliginosibacterium soil sp. nov.</title>
        <authorList>
            <person name="Lv Y."/>
        </authorList>
    </citation>
    <scope>NUCLEOTIDE SEQUENCE [LARGE SCALE GENOMIC DNA]</scope>
    <source>
        <strain evidence="5 6">H3</strain>
    </source>
</reference>
<dbReference type="PROSITE" id="PS51063">
    <property type="entry name" value="HTH_CRP_2"/>
    <property type="match status" value="1"/>
</dbReference>
<dbReference type="SMART" id="SM00100">
    <property type="entry name" value="cNMP"/>
    <property type="match status" value="1"/>
</dbReference>
<dbReference type="InterPro" id="IPR036390">
    <property type="entry name" value="WH_DNA-bd_sf"/>
</dbReference>
<dbReference type="RefSeq" id="WP_327600861.1">
    <property type="nucleotide sequence ID" value="NZ_JAYXHS010000004.1"/>
</dbReference>
<dbReference type="InterPro" id="IPR000595">
    <property type="entry name" value="cNMP-bd_dom"/>
</dbReference>
<protein>
    <submittedName>
        <fullName evidence="5">Crp/Fnr family transcriptional regulator</fullName>
    </submittedName>
</protein>
<dbReference type="SUPFAM" id="SSF46785">
    <property type="entry name" value="Winged helix' DNA-binding domain"/>
    <property type="match status" value="1"/>
</dbReference>
<dbReference type="InterPro" id="IPR036388">
    <property type="entry name" value="WH-like_DNA-bd_sf"/>
</dbReference>
<dbReference type="SMART" id="SM00419">
    <property type="entry name" value="HTH_CRP"/>
    <property type="match status" value="1"/>
</dbReference>
<dbReference type="Gene3D" id="1.10.10.10">
    <property type="entry name" value="Winged helix-like DNA-binding domain superfamily/Winged helix DNA-binding domain"/>
    <property type="match status" value="1"/>
</dbReference>
<dbReference type="Gene3D" id="2.60.120.10">
    <property type="entry name" value="Jelly Rolls"/>
    <property type="match status" value="1"/>
</dbReference>
<dbReference type="Proteomes" id="UP001331561">
    <property type="component" value="Unassembled WGS sequence"/>
</dbReference>
<keyword evidence="3" id="KW-0804">Transcription</keyword>
<keyword evidence="1" id="KW-0805">Transcription regulation</keyword>
<dbReference type="InterPro" id="IPR012318">
    <property type="entry name" value="HTH_CRP"/>
</dbReference>
<dbReference type="InterPro" id="IPR018490">
    <property type="entry name" value="cNMP-bd_dom_sf"/>
</dbReference>
<organism evidence="5 6">
    <name type="scientific">Uliginosibacterium silvisoli</name>
    <dbReference type="NCBI Taxonomy" id="3114758"/>
    <lineage>
        <taxon>Bacteria</taxon>
        <taxon>Pseudomonadati</taxon>
        <taxon>Pseudomonadota</taxon>
        <taxon>Betaproteobacteria</taxon>
        <taxon>Rhodocyclales</taxon>
        <taxon>Zoogloeaceae</taxon>
        <taxon>Uliginosibacterium</taxon>
    </lineage>
</organism>